<dbReference type="EMBL" id="CP060712">
    <property type="protein sequence ID" value="QNN49692.1"/>
    <property type="molecule type" value="Genomic_DNA"/>
</dbReference>
<dbReference type="InterPro" id="IPR045018">
    <property type="entry name" value="Azg-like"/>
</dbReference>
<accession>A0A7G9R267</accession>
<keyword evidence="3" id="KW-0813">Transport</keyword>
<reference evidence="8 9" key="1">
    <citation type="submission" date="2020-08" db="EMBL/GenBank/DDBJ databases">
        <title>Genome sequence of Phycicoccus endophyticus JCM 31784T.</title>
        <authorList>
            <person name="Hyun D.-W."/>
            <person name="Bae J.-W."/>
        </authorList>
    </citation>
    <scope>NUCLEOTIDE SEQUENCE [LARGE SCALE GENOMIC DNA]</scope>
    <source>
        <strain evidence="8 9">JCM 31784</strain>
    </source>
</reference>
<evidence type="ECO:0000256" key="1">
    <source>
        <dbReference type="ARBA" id="ARBA00004127"/>
    </source>
</evidence>
<feature type="transmembrane region" description="Helical" evidence="7">
    <location>
        <begin position="158"/>
        <end position="180"/>
    </location>
</feature>
<dbReference type="GO" id="GO:0012505">
    <property type="term" value="C:endomembrane system"/>
    <property type="evidence" value="ECO:0007669"/>
    <property type="project" value="UniProtKB-SubCell"/>
</dbReference>
<feature type="transmembrane region" description="Helical" evidence="7">
    <location>
        <begin position="473"/>
        <end position="490"/>
    </location>
</feature>
<feature type="transmembrane region" description="Helical" evidence="7">
    <location>
        <begin position="434"/>
        <end position="461"/>
    </location>
</feature>
<feature type="transmembrane region" description="Helical" evidence="7">
    <location>
        <begin position="294"/>
        <end position="315"/>
    </location>
</feature>
<dbReference type="PANTHER" id="PTHR43337:SF1">
    <property type="entry name" value="XANTHINE_URACIL PERMEASE C887.17-RELATED"/>
    <property type="match status" value="1"/>
</dbReference>
<keyword evidence="9" id="KW-1185">Reference proteome</keyword>
<evidence type="ECO:0000256" key="5">
    <source>
        <dbReference type="ARBA" id="ARBA00022989"/>
    </source>
</evidence>
<feature type="transmembrane region" description="Helical" evidence="7">
    <location>
        <begin position="226"/>
        <end position="244"/>
    </location>
</feature>
<dbReference type="Proteomes" id="UP000515976">
    <property type="component" value="Chromosome"/>
</dbReference>
<feature type="transmembrane region" description="Helical" evidence="7">
    <location>
        <begin position="73"/>
        <end position="93"/>
    </location>
</feature>
<keyword evidence="4 7" id="KW-0812">Transmembrane</keyword>
<proteinExistence type="inferred from homology"/>
<keyword evidence="6 7" id="KW-0472">Membrane</keyword>
<evidence type="ECO:0000256" key="4">
    <source>
        <dbReference type="ARBA" id="ARBA00022692"/>
    </source>
</evidence>
<comment type="subcellular location">
    <subcellularLocation>
        <location evidence="1">Endomembrane system</location>
        <topology evidence="1">Multi-pass membrane protein</topology>
    </subcellularLocation>
</comment>
<feature type="transmembrane region" description="Helical" evidence="7">
    <location>
        <begin position="200"/>
        <end position="219"/>
    </location>
</feature>
<dbReference type="AlphaFoldDB" id="A0A7G9R267"/>
<name>A0A7G9R267_9MICO</name>
<dbReference type="Pfam" id="PF00860">
    <property type="entry name" value="Xan_ur_permease"/>
    <property type="match status" value="1"/>
</dbReference>
<feature type="transmembrane region" description="Helical" evidence="7">
    <location>
        <begin position="380"/>
        <end position="399"/>
    </location>
</feature>
<dbReference type="GO" id="GO:0005345">
    <property type="term" value="F:purine nucleobase transmembrane transporter activity"/>
    <property type="evidence" value="ECO:0007669"/>
    <property type="project" value="TreeGrafter"/>
</dbReference>
<feature type="transmembrane region" description="Helical" evidence="7">
    <location>
        <begin position="100"/>
        <end position="118"/>
    </location>
</feature>
<gene>
    <name evidence="8" type="ORF">H9L10_00815</name>
</gene>
<dbReference type="RefSeq" id="WP_166101672.1">
    <property type="nucleotide sequence ID" value="NZ_BMMY01000004.1"/>
</dbReference>
<feature type="transmembrane region" description="Helical" evidence="7">
    <location>
        <begin position="38"/>
        <end position="61"/>
    </location>
</feature>
<dbReference type="GO" id="GO:0005886">
    <property type="term" value="C:plasma membrane"/>
    <property type="evidence" value="ECO:0007669"/>
    <property type="project" value="TreeGrafter"/>
</dbReference>
<dbReference type="KEGG" id="pei:H9L10_00815"/>
<dbReference type="InterPro" id="IPR006043">
    <property type="entry name" value="NCS2"/>
</dbReference>
<evidence type="ECO:0000256" key="6">
    <source>
        <dbReference type="ARBA" id="ARBA00023136"/>
    </source>
</evidence>
<comment type="similarity">
    <text evidence="2">Belongs to the nucleobase:cation symporter-2 (NCS2) (TC 2.A.40) family. Azg-like subfamily.</text>
</comment>
<sequence length="499" mass="51743">MAETTTTAGHTGRAPHGALERFFHIHERGSTVGREVRGGVATFFTMAYIVVLNPLILGYVQDADGRFLGGGDAPNLAAIAAGTALVAGVLTILMGVVANYPLALATGLGLNAFVAYSVASQMTWADAMGLVVLEGLIILVLVLTGFRQAVFHAVPAQLKVAISVGIGLFIALIGLVDAGFVRRAASGSVPVELGVGGQLAGWPTLVFALGLVLIVALWVRRVKGAIIISIIAMTVVAFVIEAIAKVGPTVTGVDDAGNNIVNPLGWNLNVPAWPDTVDPISFGTLGEFSLLGSFSRVGIVATVLLVFTLMLADFFDTMGTMTAIGAEAGLLDEEGNPPNTERILVVDSLAAAAGGAAGVSSNTSYIESASGVGEGARTGLASVVTGVLFLVSVVFAPLVKVIPNEAAVPALVLVGFLMMQQVKEISWDDLEIAVPAFLTIILMPFTYSITVGIGAGFVAYVLIKLVRGKVGQIHPMMWLTAVLFLVYFFIDPITQLVSG</sequence>
<keyword evidence="5 7" id="KW-1133">Transmembrane helix</keyword>
<evidence type="ECO:0000256" key="7">
    <source>
        <dbReference type="SAM" id="Phobius"/>
    </source>
</evidence>
<evidence type="ECO:0000313" key="9">
    <source>
        <dbReference type="Proteomes" id="UP000515976"/>
    </source>
</evidence>
<organism evidence="8 9">
    <name type="scientific">Phycicoccus endophyticus</name>
    <dbReference type="NCBI Taxonomy" id="1690220"/>
    <lineage>
        <taxon>Bacteria</taxon>
        <taxon>Bacillati</taxon>
        <taxon>Actinomycetota</taxon>
        <taxon>Actinomycetes</taxon>
        <taxon>Micrococcales</taxon>
        <taxon>Intrasporangiaceae</taxon>
        <taxon>Phycicoccus</taxon>
    </lineage>
</organism>
<dbReference type="PANTHER" id="PTHR43337">
    <property type="entry name" value="XANTHINE/URACIL PERMEASE C887.17-RELATED"/>
    <property type="match status" value="1"/>
</dbReference>
<evidence type="ECO:0000256" key="3">
    <source>
        <dbReference type="ARBA" id="ARBA00022448"/>
    </source>
</evidence>
<protein>
    <submittedName>
        <fullName evidence="8">NCS2 family permease</fullName>
    </submittedName>
</protein>
<evidence type="ECO:0000313" key="8">
    <source>
        <dbReference type="EMBL" id="QNN49692.1"/>
    </source>
</evidence>
<evidence type="ECO:0000256" key="2">
    <source>
        <dbReference type="ARBA" id="ARBA00005697"/>
    </source>
</evidence>
<feature type="transmembrane region" description="Helical" evidence="7">
    <location>
        <begin position="124"/>
        <end position="146"/>
    </location>
</feature>